<reference evidence="4" key="1">
    <citation type="journal article" date="2019" name="Int. J. Syst. Evol. Microbiol.">
        <title>The Global Catalogue of Microorganisms (GCM) 10K type strain sequencing project: providing services to taxonomists for standard genome sequencing and annotation.</title>
        <authorList>
            <consortium name="The Broad Institute Genomics Platform"/>
            <consortium name="The Broad Institute Genome Sequencing Center for Infectious Disease"/>
            <person name="Wu L."/>
            <person name="Ma J."/>
        </authorList>
    </citation>
    <scope>NUCLEOTIDE SEQUENCE [LARGE SCALE GENOMIC DNA]</scope>
    <source>
        <strain evidence="4">KCTC 42964</strain>
    </source>
</reference>
<protein>
    <submittedName>
        <fullName evidence="3">DUF2169 domain-containing protein</fullName>
    </submittedName>
</protein>
<comment type="caution">
    <text evidence="3">The sequence shown here is derived from an EMBL/GenBank/DDBJ whole genome shotgun (WGS) entry which is preliminary data.</text>
</comment>
<proteinExistence type="predicted"/>
<feature type="domain" description="DUF2169" evidence="2">
    <location>
        <begin position="20"/>
        <end position="302"/>
    </location>
</feature>
<accession>A0ABV7KX92</accession>
<dbReference type="Pfam" id="PF00805">
    <property type="entry name" value="Pentapeptide"/>
    <property type="match status" value="5"/>
</dbReference>
<evidence type="ECO:0000256" key="1">
    <source>
        <dbReference type="ARBA" id="ARBA00022737"/>
    </source>
</evidence>
<dbReference type="InterPro" id="IPR018683">
    <property type="entry name" value="DUF2169"/>
</dbReference>
<dbReference type="PANTHER" id="PTHR47485">
    <property type="entry name" value="THYLAKOID LUMENAL 17.4 KDA PROTEIN, CHLOROPLASTIC"/>
    <property type="match status" value="1"/>
</dbReference>
<dbReference type="RefSeq" id="WP_379899034.1">
    <property type="nucleotide sequence ID" value="NZ_JBHRTR010000018.1"/>
</dbReference>
<dbReference type="SUPFAM" id="SSF141571">
    <property type="entry name" value="Pentapeptide repeat-like"/>
    <property type="match status" value="2"/>
</dbReference>
<sequence>MKVYKPLRLGYLSRVVMHAGQARLAVALLSYFPFDAPRRIGLEQDMWQEIMPVLGQQVLDPCDPKPRAEVLVHGAFHAAGGQAVPSGHVRLQLGEAIDKRLRVSGHREWLRSPVGRVHASAPVPLASLPLDWRHAFGGHDCSDNPDGIGHWGRANADGRRPLPCLEYPDEPMALPDDHIRPAAMAPRPLTLPARQKLAGTYDARWFRHHHPGYPADIDPDFFLAAPPDQVLPGYFAGREAFRLEGMHPDRPVQSGHLPGLRARCFVERKPAGTAAPGFDEVPLHADTLFLFPEIGRGILAHHGSVAVEGLDALDIGYLIAGFEWQEDAPRPPTHWHQALERRRDPAGGAMALLATDDICPLGWDEPTLEAARTIRPLVPRENQGVPPRLVRLFDKGRAKAAATMAAAGLAPLKEEPPAGPPKEPPELKEIMAACEALKGLTLNSQADADAFNAQMQAIAEKVERLARGETFETLRAARQVAGRFGYDFDDLLARSQAEAETDPDDVAARIMRTLHQGDGMLPPDRAGELAAALPPDLQGEMAGHLREAAGGIAAMKRDGAHLLPPPARLPASRQAAKARVLAAALSSGQPPADPAMAGLDLSGRRLDGMNLAGVDFTGSDFTGASLIGTNLEGAGLAHADLSRANLSGASLKGANLDKARMDATLFNGADLSGLILTGVAGERLSFDGGTLTDTRFVDARMPGASFAGASLSGTMFDRCEMPTADFRKAKLAGATFAACRLPGAHFDGAAGKGLLMLNCIAPGARFNGCSIVQFAVGGTTNLDGASFLGCTMPSCNLSMASLRGAMIADSLLTGGNFMQSDLTGADLSGSHLRNAVMMRANLTDARLEGTDAMRANLLHARFDGAKLQGANLYGANLMKAAFRKTDLGTANLAKTQLDRSNAP</sequence>
<dbReference type="InterPro" id="IPR001646">
    <property type="entry name" value="5peptide_repeat"/>
</dbReference>
<evidence type="ECO:0000259" key="2">
    <source>
        <dbReference type="Pfam" id="PF09937"/>
    </source>
</evidence>
<dbReference type="Gene3D" id="2.160.20.80">
    <property type="entry name" value="E3 ubiquitin-protein ligase SopA"/>
    <property type="match status" value="2"/>
</dbReference>
<gene>
    <name evidence="3" type="ORF">ACFOGJ_06580</name>
</gene>
<dbReference type="Pfam" id="PF09937">
    <property type="entry name" value="DUF2169"/>
    <property type="match status" value="1"/>
</dbReference>
<keyword evidence="4" id="KW-1185">Reference proteome</keyword>
<keyword evidence="1" id="KW-0677">Repeat</keyword>
<dbReference type="Proteomes" id="UP001595528">
    <property type="component" value="Unassembled WGS sequence"/>
</dbReference>
<dbReference type="PANTHER" id="PTHR47485:SF1">
    <property type="entry name" value="THYLAKOID LUMENAL 17.4 KDA PROTEIN, CHLOROPLASTIC"/>
    <property type="match status" value="1"/>
</dbReference>
<evidence type="ECO:0000313" key="3">
    <source>
        <dbReference type="EMBL" id="MFC3226886.1"/>
    </source>
</evidence>
<dbReference type="EMBL" id="JBHRTR010000018">
    <property type="protein sequence ID" value="MFC3226886.1"/>
    <property type="molecule type" value="Genomic_DNA"/>
</dbReference>
<name>A0ABV7KX92_9PROT</name>
<organism evidence="3 4">
    <name type="scientific">Marinibaculum pumilum</name>
    <dbReference type="NCBI Taxonomy" id="1766165"/>
    <lineage>
        <taxon>Bacteria</taxon>
        <taxon>Pseudomonadati</taxon>
        <taxon>Pseudomonadota</taxon>
        <taxon>Alphaproteobacteria</taxon>
        <taxon>Rhodospirillales</taxon>
        <taxon>Rhodospirillaceae</taxon>
        <taxon>Marinibaculum</taxon>
    </lineage>
</organism>
<evidence type="ECO:0000313" key="4">
    <source>
        <dbReference type="Proteomes" id="UP001595528"/>
    </source>
</evidence>